<dbReference type="STRING" id="1107311.Q767_04950"/>
<reference evidence="2 3" key="2">
    <citation type="journal article" date="2015" name="Stand. Genomic Sci.">
        <title>High quality draft genomic sequence of Flavobacterium enshiense DK69(T) and comparison among Flavobacterium genomes.</title>
        <authorList>
            <person name="Zeng Z."/>
            <person name="Chen C."/>
            <person name="Du H."/>
            <person name="Wang G."/>
            <person name="Li M."/>
        </authorList>
    </citation>
    <scope>NUCLEOTIDE SEQUENCE [LARGE SCALE GENOMIC DNA]</scope>
    <source>
        <strain evidence="2 3">DK69</strain>
    </source>
</reference>
<dbReference type="RefSeq" id="WP_035629965.1">
    <property type="nucleotide sequence ID" value="NZ_AVCS01000009.1"/>
</dbReference>
<dbReference type="PATRIC" id="fig|1107311.5.peg.2194"/>
<evidence type="ECO:0000313" key="3">
    <source>
        <dbReference type="Proteomes" id="UP000030149"/>
    </source>
</evidence>
<dbReference type="AlphaFoldDB" id="A0A0A2MXE9"/>
<keyword evidence="1" id="KW-0732">Signal</keyword>
<dbReference type="OrthoDB" id="1490993at2"/>
<reference evidence="3" key="1">
    <citation type="submission" date="2013-09" db="EMBL/GenBank/DDBJ databases">
        <authorList>
            <person name="Zeng Z."/>
            <person name="Chen C."/>
        </authorList>
    </citation>
    <scope>NUCLEOTIDE SEQUENCE [LARGE SCALE GENOMIC DNA]</scope>
    <source>
        <strain evidence="3">DK69</strain>
    </source>
</reference>
<sequence>MRQKIVLFFSFLLLVSFTNKGEDSDYISNYYQLVYEAQIKYLEGKDAEAYKLLKQAEKNCPLLNQTTINEIKILAELSVKFNKKKEAFHYIEILMKQYGFTFDYFANDSTFLPLKNRKEWKMLERDSEKIHKEYLGTVNLELRHELFLMKQEDQRVRQKPIDFEEMKRVDEKNEKRFKEIVKQYGYPTESVIGKYSLPNEKSLDVGIFIFHFNDIEYWKPIFLDLIRKGKAPADIYGNIVDSHCRSSNIFVYGIYSNVDSTDISEFDKLDERRMAVGLRPWKQEKKLHELIKKKYGYGF</sequence>
<dbReference type="eggNOG" id="ENOG502Z8M6">
    <property type="taxonomic scope" value="Bacteria"/>
</dbReference>
<keyword evidence="3" id="KW-1185">Reference proteome</keyword>
<dbReference type="Proteomes" id="UP000030149">
    <property type="component" value="Unassembled WGS sequence"/>
</dbReference>
<feature type="signal peptide" evidence="1">
    <location>
        <begin position="1"/>
        <end position="21"/>
    </location>
</feature>
<evidence type="ECO:0000256" key="1">
    <source>
        <dbReference type="SAM" id="SignalP"/>
    </source>
</evidence>
<accession>A0A0A2MXE9</accession>
<dbReference type="EMBL" id="JRLZ01000004">
    <property type="protein sequence ID" value="KGO96271.1"/>
    <property type="molecule type" value="Genomic_DNA"/>
</dbReference>
<proteinExistence type="predicted"/>
<protein>
    <recommendedName>
        <fullName evidence="4">Tetratricopeptide repeat protein</fullName>
    </recommendedName>
</protein>
<gene>
    <name evidence="2" type="ORF">Q767_04950</name>
</gene>
<evidence type="ECO:0008006" key="4">
    <source>
        <dbReference type="Google" id="ProtNLM"/>
    </source>
</evidence>
<comment type="caution">
    <text evidence="2">The sequence shown here is derived from an EMBL/GenBank/DDBJ whole genome shotgun (WGS) entry which is preliminary data.</text>
</comment>
<organism evidence="2 3">
    <name type="scientific">Flavobacterium enshiense DK69</name>
    <dbReference type="NCBI Taxonomy" id="1107311"/>
    <lineage>
        <taxon>Bacteria</taxon>
        <taxon>Pseudomonadati</taxon>
        <taxon>Bacteroidota</taxon>
        <taxon>Flavobacteriia</taxon>
        <taxon>Flavobacteriales</taxon>
        <taxon>Flavobacteriaceae</taxon>
        <taxon>Flavobacterium</taxon>
    </lineage>
</organism>
<feature type="chain" id="PRO_5001992696" description="Tetratricopeptide repeat protein" evidence="1">
    <location>
        <begin position="22"/>
        <end position="299"/>
    </location>
</feature>
<evidence type="ECO:0000313" key="2">
    <source>
        <dbReference type="EMBL" id="KGO96271.1"/>
    </source>
</evidence>
<name>A0A0A2MXE9_9FLAO</name>